<dbReference type="CDD" id="cd00143">
    <property type="entry name" value="PP2Cc"/>
    <property type="match status" value="1"/>
</dbReference>
<dbReference type="Gene3D" id="3.60.40.10">
    <property type="entry name" value="PPM-type phosphatase domain"/>
    <property type="match status" value="1"/>
</dbReference>
<dbReference type="InterPro" id="IPR036457">
    <property type="entry name" value="PPM-type-like_dom_sf"/>
</dbReference>
<comment type="caution">
    <text evidence="2">The sequence shown here is derived from an EMBL/GenBank/DDBJ whole genome shotgun (WGS) entry which is preliminary data.</text>
</comment>
<protein>
    <submittedName>
        <fullName evidence="2">Serine/threonine-protein phosphatase</fullName>
    </submittedName>
</protein>
<feature type="domain" description="PPM-type phosphatase" evidence="1">
    <location>
        <begin position="6"/>
        <end position="238"/>
    </location>
</feature>
<sequence>MLRFTGAGVTDVGRRRDNNEDSGFLGPQFALVADGVGGAAAGEVASATVTHVLLERIAGLLDGDPALALRDATGQARAALRLAVDADLQLAGMATTLTAVATDGARVVLAHVGDSRAYLLRDAMLHQVSTDHTYVQSLVDAGHLDPAAARDHPWRNVVLRSLHGGPARPLEHPDLVDLDAQPGDRILLCSDGLTDLVPPDRIGDLLGVPEPQAAAAALVQEALDRGGLDNVTCLVLDVVDGPPVTGAPGEPLVGQLLGAVRDPANIAGTGHATAH</sequence>
<dbReference type="Proteomes" id="UP000616839">
    <property type="component" value="Unassembled WGS sequence"/>
</dbReference>
<dbReference type="InterPro" id="IPR001932">
    <property type="entry name" value="PPM-type_phosphatase-like_dom"/>
</dbReference>
<dbReference type="PANTHER" id="PTHR47992">
    <property type="entry name" value="PROTEIN PHOSPHATASE"/>
    <property type="match status" value="1"/>
</dbReference>
<gene>
    <name evidence="2" type="ORF">IE331_09995</name>
</gene>
<organism evidence="2 3">
    <name type="scientific">Nocardioides donggukensis</name>
    <dbReference type="NCBI Taxonomy" id="2774019"/>
    <lineage>
        <taxon>Bacteria</taxon>
        <taxon>Bacillati</taxon>
        <taxon>Actinomycetota</taxon>
        <taxon>Actinomycetes</taxon>
        <taxon>Propionibacteriales</taxon>
        <taxon>Nocardioidaceae</taxon>
        <taxon>Nocardioides</taxon>
    </lineage>
</organism>
<dbReference type="PROSITE" id="PS51746">
    <property type="entry name" value="PPM_2"/>
    <property type="match status" value="1"/>
</dbReference>
<name>A0A927PZC7_9ACTN</name>
<dbReference type="SMART" id="SM00331">
    <property type="entry name" value="PP2C_SIG"/>
    <property type="match status" value="1"/>
</dbReference>
<evidence type="ECO:0000259" key="1">
    <source>
        <dbReference type="PROSITE" id="PS51746"/>
    </source>
</evidence>
<dbReference type="EMBL" id="JACYXZ010000002">
    <property type="protein sequence ID" value="MBD8869953.1"/>
    <property type="molecule type" value="Genomic_DNA"/>
</dbReference>
<reference evidence="2" key="1">
    <citation type="submission" date="2020-09" db="EMBL/GenBank/DDBJ databases">
        <title>Nocardioides sp. strain MJB4 16S ribosomal RNA gene Genome sequencing and assembly.</title>
        <authorList>
            <person name="Kim I."/>
        </authorList>
    </citation>
    <scope>NUCLEOTIDE SEQUENCE</scope>
    <source>
        <strain evidence="2">MJB4</strain>
    </source>
</reference>
<dbReference type="SMART" id="SM00332">
    <property type="entry name" value="PP2Cc"/>
    <property type="match status" value="1"/>
</dbReference>
<keyword evidence="3" id="KW-1185">Reference proteome</keyword>
<dbReference type="InterPro" id="IPR015655">
    <property type="entry name" value="PP2C"/>
</dbReference>
<dbReference type="AlphaFoldDB" id="A0A927PZC7"/>
<evidence type="ECO:0000313" key="2">
    <source>
        <dbReference type="EMBL" id="MBD8869953.1"/>
    </source>
</evidence>
<accession>A0A927PZC7</accession>
<evidence type="ECO:0000313" key="3">
    <source>
        <dbReference type="Proteomes" id="UP000616839"/>
    </source>
</evidence>
<proteinExistence type="predicted"/>
<dbReference type="Pfam" id="PF13672">
    <property type="entry name" value="PP2C_2"/>
    <property type="match status" value="1"/>
</dbReference>
<dbReference type="GO" id="GO:0004722">
    <property type="term" value="F:protein serine/threonine phosphatase activity"/>
    <property type="evidence" value="ECO:0007669"/>
    <property type="project" value="InterPro"/>
</dbReference>
<dbReference type="SUPFAM" id="SSF81606">
    <property type="entry name" value="PP2C-like"/>
    <property type="match status" value="1"/>
</dbReference>
<dbReference type="RefSeq" id="WP_192143005.1">
    <property type="nucleotide sequence ID" value="NZ_JACYXZ010000002.1"/>
</dbReference>